<dbReference type="EMBL" id="JAAXPN010000002">
    <property type="protein sequence ID" value="NKZ23920.1"/>
    <property type="molecule type" value="Genomic_DNA"/>
</dbReference>
<dbReference type="RefSeq" id="WP_168721719.1">
    <property type="nucleotide sequence ID" value="NZ_JAAXPN010000002.1"/>
</dbReference>
<keyword evidence="5 13" id="KW-0812">Transmembrane</keyword>
<dbReference type="PANTHER" id="PTHR47371">
    <property type="entry name" value="LIPOTEICHOIC ACID SYNTHASE"/>
    <property type="match status" value="1"/>
</dbReference>
<comment type="pathway">
    <text evidence="2">Cell wall biogenesis; lipoteichoic acid biosynthesis.</text>
</comment>
<feature type="binding site" evidence="10">
    <location>
        <position position="481"/>
    </location>
    <ligand>
        <name>Mn(2+)</name>
        <dbReference type="ChEBI" id="CHEBI:29035"/>
    </ligand>
</feature>
<keyword evidence="9" id="KW-0479">Metal-binding</keyword>
<evidence type="ECO:0000256" key="4">
    <source>
        <dbReference type="ARBA" id="ARBA00022475"/>
    </source>
</evidence>
<dbReference type="InterPro" id="IPR050448">
    <property type="entry name" value="OpgB/LTA_synthase_biosynth"/>
</dbReference>
<feature type="region of interest" description="Disordered" evidence="12">
    <location>
        <begin position="688"/>
        <end position="725"/>
    </location>
</feature>
<dbReference type="GO" id="GO:0005886">
    <property type="term" value="C:plasma membrane"/>
    <property type="evidence" value="ECO:0007669"/>
    <property type="project" value="UniProtKB-SubCell"/>
</dbReference>
<dbReference type="Pfam" id="PF00884">
    <property type="entry name" value="Sulfatase"/>
    <property type="match status" value="1"/>
</dbReference>
<comment type="similarity">
    <text evidence="3">Belongs to the LTA synthase family.</text>
</comment>
<feature type="modified residue" description="3-oxoalanine (Ser)" evidence="11">
    <location>
        <position position="68"/>
    </location>
</feature>
<evidence type="ECO:0000256" key="11">
    <source>
        <dbReference type="PIRSR" id="PIRSR600917-52"/>
    </source>
</evidence>
<evidence type="ECO:0000256" key="6">
    <source>
        <dbReference type="ARBA" id="ARBA00022989"/>
    </source>
</evidence>
<dbReference type="Gene3D" id="3.40.720.10">
    <property type="entry name" value="Alkaline Phosphatase, subunit A"/>
    <property type="match status" value="1"/>
</dbReference>
<feature type="transmembrane region" description="Helical" evidence="13">
    <location>
        <begin position="157"/>
        <end position="177"/>
    </location>
</feature>
<feature type="compositionally biased region" description="Polar residues" evidence="12">
    <location>
        <begin position="700"/>
        <end position="725"/>
    </location>
</feature>
<evidence type="ECO:0000256" key="13">
    <source>
        <dbReference type="SAM" id="Phobius"/>
    </source>
</evidence>
<keyword evidence="9" id="KW-0464">Manganese</keyword>
<feature type="domain" description="Sulfatase N-terminal" evidence="14">
    <location>
        <begin position="251"/>
        <end position="549"/>
    </location>
</feature>
<protein>
    <submittedName>
        <fullName evidence="15">LTA synthase family protein</fullName>
    </submittedName>
</protein>
<evidence type="ECO:0000256" key="10">
    <source>
        <dbReference type="PIRSR" id="PIRSR005091-3"/>
    </source>
</evidence>
<evidence type="ECO:0000313" key="15">
    <source>
        <dbReference type="EMBL" id="NKZ23920.1"/>
    </source>
</evidence>
<feature type="transmembrane region" description="Helical" evidence="13">
    <location>
        <begin position="129"/>
        <end position="145"/>
    </location>
</feature>
<dbReference type="InterPro" id="IPR017850">
    <property type="entry name" value="Alkaline_phosphatase_core_sf"/>
</dbReference>
<dbReference type="PIRSF" id="PIRSF005091">
    <property type="entry name" value="Mmb_sulf_HI1246"/>
    <property type="match status" value="1"/>
</dbReference>
<evidence type="ECO:0000256" key="9">
    <source>
        <dbReference type="PIRSR" id="PIRSR005091-2"/>
    </source>
</evidence>
<keyword evidence="7 13" id="KW-0472">Membrane</keyword>
<evidence type="ECO:0000313" key="16">
    <source>
        <dbReference type="Proteomes" id="UP000549765"/>
    </source>
</evidence>
<dbReference type="InterPro" id="IPR000917">
    <property type="entry name" value="Sulfatase_N"/>
</dbReference>
<dbReference type="Gene3D" id="3.30.1120.170">
    <property type="match status" value="1"/>
</dbReference>
<dbReference type="InterPro" id="IPR012160">
    <property type="entry name" value="LtaS-like"/>
</dbReference>
<keyword evidence="4" id="KW-1003">Cell membrane</keyword>
<feature type="binding site" evidence="10">
    <location>
        <position position="303"/>
    </location>
    <ligand>
        <name>Mn(2+)</name>
        <dbReference type="ChEBI" id="CHEBI:29035"/>
    </ligand>
</feature>
<comment type="PTM">
    <text evidence="11">The conversion to 3-oxoalanine (also known as C-formylglycine, FGly), of a serine or cysteine residue in prokaryotes and of a cysteine residue in eukaryotes, is critical for catalytic activity.</text>
</comment>
<name>A0A7X6N4P9_9LACO</name>
<evidence type="ECO:0000256" key="8">
    <source>
        <dbReference type="PIRSR" id="PIRSR005091-1"/>
    </source>
</evidence>
<comment type="subcellular location">
    <subcellularLocation>
        <location evidence="1">Cell membrane</location>
        <topology evidence="1">Multi-pass membrane protein</topology>
    </subcellularLocation>
</comment>
<feature type="transmembrane region" description="Helical" evidence="13">
    <location>
        <begin position="45"/>
        <end position="66"/>
    </location>
</feature>
<evidence type="ECO:0000256" key="5">
    <source>
        <dbReference type="ARBA" id="ARBA00022692"/>
    </source>
</evidence>
<comment type="caution">
    <text evidence="15">The sequence shown here is derived from an EMBL/GenBank/DDBJ whole genome shotgun (WGS) entry which is preliminary data.</text>
</comment>
<accession>A0A7X6N4P9</accession>
<evidence type="ECO:0000256" key="2">
    <source>
        <dbReference type="ARBA" id="ARBA00004936"/>
    </source>
</evidence>
<feature type="binding site" evidence="10">
    <location>
        <position position="482"/>
    </location>
    <ligand>
        <name>Mn(2+)</name>
        <dbReference type="ChEBI" id="CHEBI:29035"/>
    </ligand>
</feature>
<dbReference type="PANTHER" id="PTHR47371:SF3">
    <property type="entry name" value="PHOSPHOGLYCEROL TRANSFERASE I"/>
    <property type="match status" value="1"/>
</dbReference>
<dbReference type="SUPFAM" id="SSF53649">
    <property type="entry name" value="Alkaline phosphatase-like"/>
    <property type="match status" value="1"/>
</dbReference>
<dbReference type="AlphaFoldDB" id="A0A7X6N4P9"/>
<evidence type="ECO:0000259" key="14">
    <source>
        <dbReference type="Pfam" id="PF00884"/>
    </source>
</evidence>
<evidence type="ECO:0000256" key="1">
    <source>
        <dbReference type="ARBA" id="ARBA00004651"/>
    </source>
</evidence>
<dbReference type="CDD" id="cd16015">
    <property type="entry name" value="LTA_synthase"/>
    <property type="match status" value="1"/>
</dbReference>
<proteinExistence type="inferred from homology"/>
<feature type="binding site" evidence="10">
    <location>
        <position position="259"/>
    </location>
    <ligand>
        <name>Mn(2+)</name>
        <dbReference type="ChEBI" id="CHEBI:29035"/>
    </ligand>
</feature>
<organism evidence="15 16">
    <name type="scientific">Periweissella fabalis</name>
    <dbReference type="NCBI Taxonomy" id="1070421"/>
    <lineage>
        <taxon>Bacteria</taxon>
        <taxon>Bacillati</taxon>
        <taxon>Bacillota</taxon>
        <taxon>Bacilli</taxon>
        <taxon>Lactobacillales</taxon>
        <taxon>Lactobacillaceae</taxon>
        <taxon>Periweissella</taxon>
    </lineage>
</organism>
<feature type="binding site" evidence="9">
    <location>
        <position position="420"/>
    </location>
    <ligand>
        <name>substrate</name>
    </ligand>
</feature>
<gene>
    <name evidence="15" type="ORF">HF964_03725</name>
</gene>
<reference evidence="15 16" key="1">
    <citation type="submission" date="2020-04" db="EMBL/GenBank/DDBJ databases">
        <title>MicrobeNet Type strains.</title>
        <authorList>
            <person name="Nicholson A.C."/>
        </authorList>
    </citation>
    <scope>NUCLEOTIDE SEQUENCE [LARGE SCALE GENOMIC DNA]</scope>
    <source>
        <strain evidence="15 16">CCUG 61472</strain>
    </source>
</reference>
<dbReference type="Proteomes" id="UP000549765">
    <property type="component" value="Unassembled WGS sequence"/>
</dbReference>
<feature type="transmembrane region" description="Helical" evidence="13">
    <location>
        <begin position="73"/>
        <end position="94"/>
    </location>
</feature>
<evidence type="ECO:0000256" key="3">
    <source>
        <dbReference type="ARBA" id="ARBA00009983"/>
    </source>
</evidence>
<feature type="active site" evidence="8">
    <location>
        <position position="303"/>
    </location>
</feature>
<evidence type="ECO:0000256" key="7">
    <source>
        <dbReference type="ARBA" id="ARBA00023136"/>
    </source>
</evidence>
<keyword evidence="6 13" id="KW-1133">Transmembrane helix</keyword>
<keyword evidence="16" id="KW-1185">Reference proteome</keyword>
<sequence length="725" mass="82371">MQKLFRMLSTRKGFFWCLVLLFWAKTLLAYIVDFGSLGVETPFQVFIMLINPFATTILLLGIAWFFRSAKFFYAWLGLAYILNTVLLYLNVIYFREFTDFVTVNVILGYNKVNQGLGGAGYELTSFHDIFFWLDIIVVIALMLIRKIKFDKQRPSRWAGLAAITGAGVLVLFNIALADMSRPQLLTRQFDRTYMVKYLGLDAFTTYDAINSRKTAELRKNAKSSEITGVLKYVHSHYVPGNPKFYGIAKGRNVIVIHLESFQQFVINRKIDGKEITPFLNSLYNSKSSLSFANFFNQVGQGKTSDAENMLETSTFGLPQGSLFAQLGSDETFQAAPDILKQHGDYTSAVFHGNNAAFWNRNNTYKNMGYNYFYDASYYDTTGDRATGYGLKDKLLFHDSIQYLEHLQQPFYTKYITVTNHFPYSLDSEDLDKGFKTTTTDSNLVNNYFITNRYLDDSVREFFDYLKKSGLYNNSVVLLYGDHYGISDSENPSLAPVLGKTATDWNDNDNAELQRVPLIIHIPGLKDGGVQNQYGGEIDVLPTLEHLLGIDNREYVQFGQDLMSPQHSQIVAFRNGDFVSPWYNYINGTVYDTKTGNVLNQTDDLMKKINDWDAKVKEALSLSDSLNEKNLLRFYQPAGLPKINPDNYNYVFPMGIKQADKIEAKLHLKSTSIFSQNHNQSTVGLYQTNAPELNHKDMSGSRIQQTRRTDTNDGGASSSSTNDNSN</sequence>
<evidence type="ECO:0000256" key="12">
    <source>
        <dbReference type="SAM" id="MobiDB-lite"/>
    </source>
</evidence>
<dbReference type="GO" id="GO:0046872">
    <property type="term" value="F:metal ion binding"/>
    <property type="evidence" value="ECO:0007669"/>
    <property type="project" value="UniProtKB-KW"/>
</dbReference>